<keyword evidence="1" id="KW-0808">Transferase</keyword>
<name>A0AAE3N418_9HYPH</name>
<dbReference type="InterPro" id="IPR050832">
    <property type="entry name" value="Bact_Acetyltransf"/>
</dbReference>
<dbReference type="RefSeq" id="WP_306412382.1">
    <property type="nucleotide sequence ID" value="NZ_JANFPI010000006.1"/>
</dbReference>
<dbReference type="InterPro" id="IPR016181">
    <property type="entry name" value="Acyl_CoA_acyltransferase"/>
</dbReference>
<gene>
    <name evidence="4" type="ORF">NOF55_17355</name>
</gene>
<feature type="domain" description="N-acetyltransferase" evidence="3">
    <location>
        <begin position="2"/>
        <end position="165"/>
    </location>
</feature>
<dbReference type="GO" id="GO:0016747">
    <property type="term" value="F:acyltransferase activity, transferring groups other than amino-acyl groups"/>
    <property type="evidence" value="ECO:0007669"/>
    <property type="project" value="InterPro"/>
</dbReference>
<keyword evidence="5" id="KW-1185">Reference proteome</keyword>
<dbReference type="SUPFAM" id="SSF55729">
    <property type="entry name" value="Acyl-CoA N-acyltransferases (Nat)"/>
    <property type="match status" value="1"/>
</dbReference>
<accession>A0AAE3N418</accession>
<evidence type="ECO:0000256" key="2">
    <source>
        <dbReference type="ARBA" id="ARBA00023315"/>
    </source>
</evidence>
<dbReference type="PROSITE" id="PS51186">
    <property type="entry name" value="GNAT"/>
    <property type="match status" value="1"/>
</dbReference>
<dbReference type="Proteomes" id="UP001208771">
    <property type="component" value="Unassembled WGS sequence"/>
</dbReference>
<dbReference type="PANTHER" id="PTHR43877">
    <property type="entry name" value="AMINOALKYLPHOSPHONATE N-ACETYLTRANSFERASE-RELATED-RELATED"/>
    <property type="match status" value="1"/>
</dbReference>
<dbReference type="Pfam" id="PF13673">
    <property type="entry name" value="Acetyltransf_10"/>
    <property type="match status" value="1"/>
</dbReference>
<organism evidence="4 5">
    <name type="scientific">Ectorhizobium quercum</name>
    <dbReference type="NCBI Taxonomy" id="2965071"/>
    <lineage>
        <taxon>Bacteria</taxon>
        <taxon>Pseudomonadati</taxon>
        <taxon>Pseudomonadota</taxon>
        <taxon>Alphaproteobacteria</taxon>
        <taxon>Hyphomicrobiales</taxon>
        <taxon>Rhizobiaceae</taxon>
        <taxon>Ectorhizobium</taxon>
    </lineage>
</organism>
<protein>
    <submittedName>
        <fullName evidence="4">GNAT family N-acetyltransferase</fullName>
    </submittedName>
</protein>
<dbReference type="CDD" id="cd04301">
    <property type="entry name" value="NAT_SF"/>
    <property type="match status" value="1"/>
</dbReference>
<proteinExistence type="predicted"/>
<evidence type="ECO:0000259" key="3">
    <source>
        <dbReference type="PROSITE" id="PS51186"/>
    </source>
</evidence>
<evidence type="ECO:0000313" key="4">
    <source>
        <dbReference type="EMBL" id="MCX8998880.1"/>
    </source>
</evidence>
<evidence type="ECO:0000313" key="5">
    <source>
        <dbReference type="Proteomes" id="UP001208771"/>
    </source>
</evidence>
<keyword evidence="2" id="KW-0012">Acyltransferase</keyword>
<dbReference type="AlphaFoldDB" id="A0AAE3N418"/>
<dbReference type="Gene3D" id="3.40.630.30">
    <property type="match status" value="1"/>
</dbReference>
<dbReference type="InterPro" id="IPR000182">
    <property type="entry name" value="GNAT_dom"/>
</dbReference>
<comment type="caution">
    <text evidence="4">The sequence shown here is derived from an EMBL/GenBank/DDBJ whole genome shotgun (WGS) entry which is preliminary data.</text>
</comment>
<dbReference type="EMBL" id="JANFPI010000006">
    <property type="protein sequence ID" value="MCX8998880.1"/>
    <property type="molecule type" value="Genomic_DNA"/>
</dbReference>
<sequence length="167" mass="18834">MFFVRTASRGDLEKVRALLADAFHATYDRFYGPQKVQDLLDGWSSPAALERRLDAKGSEFLVADDGKRIGGMAYARRKDSRPETVILHQLYVHPDCHRQGIGRDIFAELETCFPGADRMELEVEPRNEQAVAFYAAHGFLPVEEIVHESGLAKGLKVLVMQKPLETF</sequence>
<evidence type="ECO:0000256" key="1">
    <source>
        <dbReference type="ARBA" id="ARBA00022679"/>
    </source>
</evidence>
<reference evidence="4" key="1">
    <citation type="submission" date="2022-07" db="EMBL/GenBank/DDBJ databases">
        <title>Ectorhizobium quercum gen.nov., sp. nov.</title>
        <authorList>
            <person name="Ma T."/>
            <person name="Li Y."/>
        </authorList>
    </citation>
    <scope>NUCLEOTIDE SEQUENCE</scope>
    <source>
        <strain evidence="4">BDR2-2</strain>
    </source>
</reference>
<dbReference type="PANTHER" id="PTHR43877:SF2">
    <property type="entry name" value="AMINOALKYLPHOSPHONATE N-ACETYLTRANSFERASE-RELATED"/>
    <property type="match status" value="1"/>
</dbReference>